<dbReference type="KEGG" id="vg:8683520"/>
<dbReference type="EMBL" id="MW580854">
    <property type="protein sequence ID" value="QRM17034.1"/>
    <property type="molecule type" value="Genomic_DNA"/>
</dbReference>
<reference evidence="5" key="3">
    <citation type="journal article" date="2021" name="Microorganisms">
        <title>Genomes of Anguillid Herpesvirus 1 Strains Reveal Evolutionary Disparities and Low Genetic Diversity in the Genus Cyprinivirus.</title>
        <authorList>
            <person name="Donohoe O."/>
            <person name="Zhang H."/>
            <person name="Delrez N."/>
            <person name="Gao Y."/>
            <person name="Suarez N.M."/>
            <person name="Davison A.J."/>
            <person name="Vanderplasschen A."/>
        </authorList>
    </citation>
    <scope>NUCLEOTIDE SEQUENCE</scope>
    <source>
        <strain evidence="3">500138</strain>
        <strain evidence="5">DK-200249</strain>
        <strain evidence="4">DK-2008-50-66-1</strain>
        <strain evidence="6">DK-205223-2</strain>
        <strain evidence="7">DK-206116-1</strain>
        <strain evidence="8">HVA 486123</strain>
        <strain evidence="9">UK N080</strain>
    </source>
</reference>
<evidence type="ECO:0000313" key="8">
    <source>
        <dbReference type="EMBL" id="QRM17034.1"/>
    </source>
</evidence>
<keyword evidence="10" id="KW-1185">Reference proteome</keyword>
<accession>A0A1J0RF14</accession>
<dbReference type="EMBL" id="MW580850">
    <property type="protein sequence ID" value="QRM16509.1"/>
    <property type="molecule type" value="Genomic_DNA"/>
</dbReference>
<dbReference type="RefSeq" id="YP_003358227.1">
    <property type="nucleotide sequence ID" value="NC_013668.3"/>
</dbReference>
<dbReference type="EMBL" id="MW580849">
    <property type="protein sequence ID" value="QRM16381.1"/>
    <property type="molecule type" value="Genomic_DNA"/>
</dbReference>
<evidence type="ECO:0000256" key="1">
    <source>
        <dbReference type="SAM" id="MobiDB-lite"/>
    </source>
</evidence>
<dbReference type="EMBL" id="MW580855">
    <property type="protein sequence ID" value="QRM17165.1"/>
    <property type="molecule type" value="Genomic_DNA"/>
</dbReference>
<reference evidence="2 10" key="1">
    <citation type="journal article" date="2010" name="J. Gen. Virol.">
        <title>Complete genome sequence and taxonomic position of anguillid herpesvirus 1.</title>
        <authorList>
            <person name="van Beurden S.J."/>
            <person name="Bossers A."/>
            <person name="Voorbergen-Laarman M.H."/>
            <person name="Haenen O.L."/>
            <person name="Peters S."/>
            <person name="Abma-Henkens M.H."/>
            <person name="Peeters B.P."/>
            <person name="Rottier P.J."/>
            <person name="Engelsma M.Y."/>
        </authorList>
    </citation>
    <scope>NUCLEOTIDE SEQUENCE [LARGE SCALE GENOMIC DNA]</scope>
    <source>
        <strain evidence="2">500138</strain>
        <strain evidence="10">Isolate Anguilla anguilla/Netherlands/500138/1998</strain>
    </source>
</reference>
<dbReference type="Proteomes" id="UP000011239">
    <property type="component" value="Segment"/>
</dbReference>
<evidence type="ECO:0000313" key="6">
    <source>
        <dbReference type="EMBL" id="QRM16773.1"/>
    </source>
</evidence>
<evidence type="ECO:0000313" key="9">
    <source>
        <dbReference type="EMBL" id="QRM17165.1"/>
    </source>
</evidence>
<evidence type="ECO:0000313" key="3">
    <source>
        <dbReference type="EMBL" id="QRM16381.1"/>
    </source>
</evidence>
<evidence type="ECO:0000313" key="2">
    <source>
        <dbReference type="EMBL" id="ADA57851.1"/>
    </source>
</evidence>
<organism evidence="5">
    <name type="scientific">Anguillid herpesvirus 1</name>
    <dbReference type="NCBI Taxonomy" id="150286"/>
    <lineage>
        <taxon>Viruses</taxon>
        <taxon>Duplodnaviria</taxon>
        <taxon>Heunggongvirae</taxon>
        <taxon>Peploviricota</taxon>
        <taxon>Herviviricetes</taxon>
        <taxon>Herpesvirales</taxon>
        <taxon>Alloherpesviridae</taxon>
        <taxon>Cyvirus</taxon>
        <taxon>Cyvirus anguillidallo1</taxon>
    </lineage>
</organism>
<dbReference type="EMBL" id="MW580852">
    <property type="protein sequence ID" value="QRM16773.1"/>
    <property type="molecule type" value="Genomic_DNA"/>
</dbReference>
<dbReference type="EMBL" id="MW580851">
    <property type="protein sequence ID" value="QRM16640.1"/>
    <property type="molecule type" value="Genomic_DNA"/>
</dbReference>
<dbReference type="GeneID" id="8683520"/>
<dbReference type="EMBL" id="FJ940765">
    <property type="protein sequence ID" value="ADA57851.1"/>
    <property type="molecule type" value="Genomic_DNA"/>
</dbReference>
<feature type="region of interest" description="Disordered" evidence="1">
    <location>
        <begin position="48"/>
        <end position="92"/>
    </location>
</feature>
<name>A0A1J0RF14_9VIRU</name>
<reference evidence="2" key="2">
    <citation type="submission" date="2012-05" db="EMBL/GenBank/DDBJ databases">
        <authorList>
            <person name="van Beurden S.J."/>
            <person name="Gatherer D."/>
            <person name="Tuzi K."/>
            <person name="Herzyk P."/>
            <person name="Galbraith J."/>
            <person name="Peeters B.P.H."/>
            <person name="Rottier P.J.M."/>
            <person name="Engelsma M.Y."/>
            <person name="Davison A.J."/>
        </authorList>
    </citation>
    <scope>NUCLEOTIDE SEQUENCE</scope>
    <source>
        <strain evidence="2">500138</strain>
    </source>
</reference>
<evidence type="ECO:0000313" key="4">
    <source>
        <dbReference type="EMBL" id="QRM16509.1"/>
    </source>
</evidence>
<proteinExistence type="predicted"/>
<evidence type="ECO:0000313" key="10">
    <source>
        <dbReference type="Proteomes" id="UP000011239"/>
    </source>
</evidence>
<protein>
    <submittedName>
        <fullName evidence="5">Protein ORF88</fullName>
    </submittedName>
</protein>
<gene>
    <name evidence="5" type="primary">ORF88</name>
    <name evidence="2" type="ORF">AngHV1_ORF88</name>
</gene>
<sequence length="554" mass="62425">MQLGCQAVAALNYLTALKRGKYEDVWPATGRRQWHALVHEIYPASTVSSQFPQTETDPLPSPSPTSSSQSSLFELHPNGPHAPNSDSLGGQLSPHTAARIRCCPETCPMSGDYVYSLEENGERHCYMNGVRVDNPSFDSQDSDTTIITYQQEEDANKLARCNLFGYILAESVPLFPPAEYTLCGAGCPTCNLEYVFNRLVADRWMEYPKEVLATFNTTRFGGEMADLLDWETSLNYDQSQSQYWRGETVKVTDSCITNPTHPRVTPGKWSKMIQNLRKVSPALYPLGFEDCIEHGMVQATITLGTDYGAHIIKDKFVMLPAPWNWCYNSPLLGANIPRQWAKFGILKLLSWSVYVDQDQNLWVTGKCCDKFKLDSVQRVYTDFQTTVFSTWYNKIAFPERKDHTPTLAFVAKLNETLAGWARGCNIILSDAKVTKRIVHAADYTEPIVVNNMVPEIHWIMIGCDPDHVKKTTDPIAVPLTHTSYTASEDAVTKDPSHPILWHFGCCHKQIQKGDWIFSVRNPHLILYCKDCHSALPADGKSTRNRLLESCFDSV</sequence>
<reference evidence="5" key="4">
    <citation type="submission" date="2021-02" db="EMBL/GenBank/DDBJ databases">
        <authorList>
            <person name="Vanderplasschen A.F.C."/>
            <person name="Davison A.J."/>
        </authorList>
    </citation>
    <scope>NUCLEOTIDE SEQUENCE</scope>
    <source>
        <strain evidence="3">500138</strain>
        <strain evidence="5">DK-200249</strain>
        <strain evidence="4">DK-2008-50-66-1</strain>
        <strain evidence="6">DK-205223-2</strain>
        <strain evidence="7">DK-206116-1</strain>
        <strain evidence="8">HVA 486123</strain>
        <strain evidence="9">UK N080</strain>
    </source>
</reference>
<accession>D2E8D9</accession>
<dbReference type="EMBL" id="MW580853">
    <property type="protein sequence ID" value="QRM16903.1"/>
    <property type="molecule type" value="Genomic_DNA"/>
</dbReference>
<evidence type="ECO:0000313" key="5">
    <source>
        <dbReference type="EMBL" id="QRM16640.1"/>
    </source>
</evidence>
<evidence type="ECO:0000313" key="7">
    <source>
        <dbReference type="EMBL" id="QRM16903.1"/>
    </source>
</evidence>